<protein>
    <submittedName>
        <fullName evidence="2">Uncharacterized protein</fullName>
    </submittedName>
</protein>
<keyword evidence="1" id="KW-1185">Reference proteome</keyword>
<accession>A0A1I7W7P7</accession>
<evidence type="ECO:0000313" key="2">
    <source>
        <dbReference type="WBParaSite" id="Hba_00662"/>
    </source>
</evidence>
<organism evidence="1 2">
    <name type="scientific">Heterorhabditis bacteriophora</name>
    <name type="common">Entomopathogenic nematode worm</name>
    <dbReference type="NCBI Taxonomy" id="37862"/>
    <lineage>
        <taxon>Eukaryota</taxon>
        <taxon>Metazoa</taxon>
        <taxon>Ecdysozoa</taxon>
        <taxon>Nematoda</taxon>
        <taxon>Chromadorea</taxon>
        <taxon>Rhabditida</taxon>
        <taxon>Rhabditina</taxon>
        <taxon>Rhabditomorpha</taxon>
        <taxon>Strongyloidea</taxon>
        <taxon>Heterorhabditidae</taxon>
        <taxon>Heterorhabditis</taxon>
    </lineage>
</organism>
<dbReference type="Proteomes" id="UP000095283">
    <property type="component" value="Unplaced"/>
</dbReference>
<evidence type="ECO:0000313" key="1">
    <source>
        <dbReference type="Proteomes" id="UP000095283"/>
    </source>
</evidence>
<name>A0A1I7W7P7_HETBA</name>
<dbReference type="AlphaFoldDB" id="A0A1I7W7P7"/>
<dbReference type="WBParaSite" id="Hba_00662">
    <property type="protein sequence ID" value="Hba_00662"/>
    <property type="gene ID" value="Hba_00662"/>
</dbReference>
<sequence length="130" mass="14870">MSGADGTLHLEEIYYHKSNKILVAAHRVERADGTLHLEDIYYHKSNEILLQLTEWNSRNFMIKTAFDTKIYPDIHNIPNNNLDVLLNLFSKIYHIAKSIGFKSSKFDGQMSLPQKSGNCCWQSSTVVLAL</sequence>
<proteinExistence type="predicted"/>
<reference evidence="2" key="1">
    <citation type="submission" date="2016-11" db="UniProtKB">
        <authorList>
            <consortium name="WormBaseParasite"/>
        </authorList>
    </citation>
    <scope>IDENTIFICATION</scope>
</reference>